<dbReference type="PANTHER" id="PTHR42743:SF11">
    <property type="entry name" value="AMINODEOXYCHORISMATE LYASE"/>
    <property type="match status" value="1"/>
</dbReference>
<accession>A0A2U1JEZ4</accession>
<dbReference type="Pfam" id="PF01063">
    <property type="entry name" value="Aminotran_4"/>
    <property type="match status" value="1"/>
</dbReference>
<protein>
    <recommendedName>
        <fullName evidence="4">Aminotransferase class IV</fullName>
    </recommendedName>
</protein>
<evidence type="ECO:0000313" key="3">
    <source>
        <dbReference type="Proteomes" id="UP000245591"/>
    </source>
</evidence>
<comment type="caution">
    <text evidence="2">The sequence shown here is derived from an EMBL/GenBank/DDBJ whole genome shotgun (WGS) entry which is preliminary data.</text>
</comment>
<dbReference type="Gene3D" id="3.20.10.10">
    <property type="entry name" value="D-amino Acid Aminotransferase, subunit A, domain 2"/>
    <property type="match status" value="1"/>
</dbReference>
<dbReference type="Proteomes" id="UP000245591">
    <property type="component" value="Unassembled WGS sequence"/>
</dbReference>
<dbReference type="GO" id="GO:0003824">
    <property type="term" value="F:catalytic activity"/>
    <property type="evidence" value="ECO:0007669"/>
    <property type="project" value="InterPro"/>
</dbReference>
<name>A0A2U1JEZ4_SMIAN</name>
<reference evidence="2 3" key="1">
    <citation type="journal article" date="2018" name="MBio">
        <title>Comparative Genomics Reveals the Core Gene Toolbox for the Fungus-Insect Symbiosis.</title>
        <authorList>
            <person name="Wang Y."/>
            <person name="Stata M."/>
            <person name="Wang W."/>
            <person name="Stajich J.E."/>
            <person name="White M.M."/>
            <person name="Moncalvo J.M."/>
        </authorList>
    </citation>
    <scope>NUCLEOTIDE SEQUENCE [LARGE SCALE GENOMIC DNA]</scope>
    <source>
        <strain evidence="2 3">AUS-126-30</strain>
    </source>
</reference>
<proteinExistence type="inferred from homology"/>
<organism evidence="2 3">
    <name type="scientific">Smittium angustum</name>
    <dbReference type="NCBI Taxonomy" id="133377"/>
    <lineage>
        <taxon>Eukaryota</taxon>
        <taxon>Fungi</taxon>
        <taxon>Fungi incertae sedis</taxon>
        <taxon>Zoopagomycota</taxon>
        <taxon>Kickxellomycotina</taxon>
        <taxon>Harpellomycetes</taxon>
        <taxon>Harpellales</taxon>
        <taxon>Legeriomycetaceae</taxon>
        <taxon>Smittium</taxon>
    </lineage>
</organism>
<dbReference type="InterPro" id="IPR043131">
    <property type="entry name" value="BCAT-like_N"/>
</dbReference>
<comment type="similarity">
    <text evidence="1">Belongs to the class-IV pyridoxal-phosphate-dependent aminotransferase family.</text>
</comment>
<gene>
    <name evidence="2" type="ORF">BB558_000188</name>
</gene>
<dbReference type="InterPro" id="IPR043132">
    <property type="entry name" value="BCAT-like_C"/>
</dbReference>
<dbReference type="EMBL" id="MBFU01000009">
    <property type="protein sequence ID" value="PWA03672.1"/>
    <property type="molecule type" value="Genomic_DNA"/>
</dbReference>
<evidence type="ECO:0000313" key="2">
    <source>
        <dbReference type="EMBL" id="PWA03672.1"/>
    </source>
</evidence>
<evidence type="ECO:0008006" key="4">
    <source>
        <dbReference type="Google" id="ProtNLM"/>
    </source>
</evidence>
<dbReference type="AlphaFoldDB" id="A0A2U1JEZ4"/>
<dbReference type="SUPFAM" id="SSF56752">
    <property type="entry name" value="D-aminoacid aminotransferase-like PLP-dependent enzymes"/>
    <property type="match status" value="1"/>
</dbReference>
<dbReference type="Gene3D" id="3.30.470.10">
    <property type="match status" value="1"/>
</dbReference>
<evidence type="ECO:0000256" key="1">
    <source>
        <dbReference type="ARBA" id="ARBA00009320"/>
    </source>
</evidence>
<dbReference type="InterPro" id="IPR001544">
    <property type="entry name" value="Aminotrans_IV"/>
</dbReference>
<dbReference type="GO" id="GO:0046394">
    <property type="term" value="P:carboxylic acid biosynthetic process"/>
    <property type="evidence" value="ECO:0007669"/>
    <property type="project" value="UniProtKB-ARBA"/>
</dbReference>
<dbReference type="PANTHER" id="PTHR42743">
    <property type="entry name" value="AMINO-ACID AMINOTRANSFERASE"/>
    <property type="match status" value="1"/>
</dbReference>
<sequence length="289" mass="33169">METVFCKDCIEWDNEKDLKHPIPPDFSLLETSIIHRREESIFLEEFHLDRILDSAKFFSEYWKDTPEKPFSNIPSRQTILEIIHNSLTAKIRLSNHQEYFRVRILMNVSCEITVQLTPEIQNSVNSNDEVPIVVLDKTSLNTHNPFVKYKTTHRDIYNMSRKRCNVGVNSFDVVLYNKEGFVTESSIANIGIEVPESLLSCSDSMVKIDFGKVEEKSGENGDSKGKKIVLTPSLNCGILGGTMRRSLVESKRAIEGYIRVEDLKAAAKYNMKIFCFNSVRKLYEVRMAA</sequence>
<keyword evidence="3" id="KW-1185">Reference proteome</keyword>
<dbReference type="InterPro" id="IPR050571">
    <property type="entry name" value="Class-IV_PLP-Dep_Aminotrnsfr"/>
</dbReference>
<dbReference type="InterPro" id="IPR036038">
    <property type="entry name" value="Aminotransferase-like"/>
</dbReference>